<dbReference type="EMBL" id="CP007128">
    <property type="protein sequence ID" value="AHG88664.1"/>
    <property type="molecule type" value="Genomic_DNA"/>
</dbReference>
<feature type="domain" description="Transcription regulator PadR N-terminal" evidence="1">
    <location>
        <begin position="18"/>
        <end position="91"/>
    </location>
</feature>
<keyword evidence="3" id="KW-1185">Reference proteome</keyword>
<dbReference type="InterPro" id="IPR052509">
    <property type="entry name" value="Metal_resp_DNA-bind_regulator"/>
</dbReference>
<protein>
    <submittedName>
        <fullName evidence="2">Transcriptional regulator, PadR-family</fullName>
    </submittedName>
</protein>
<name>W0RC35_9BACT</name>
<reference evidence="2" key="1">
    <citation type="submission" date="2013-12" db="EMBL/GenBank/DDBJ databases">
        <authorList>
            <person name="DeBruyn J.M."/>
            <person name="Radosevich M."/>
            <person name="Wommack K.Eric."/>
            <person name="Polson S."/>
            <person name="Hauser L.J."/>
            <person name="Fawaz M.N."/>
            <person name="Korlach J."/>
            <person name="Tsai Y.-C."/>
        </authorList>
    </citation>
    <scope>NUCLEOTIDE SEQUENCE</scope>
    <source>
        <strain evidence="2">KBS708</strain>
    </source>
</reference>
<dbReference type="Gene3D" id="1.10.10.10">
    <property type="entry name" value="Winged helix-like DNA-binding domain superfamily/Winged helix DNA-binding domain"/>
    <property type="match status" value="1"/>
</dbReference>
<dbReference type="SUPFAM" id="SSF46785">
    <property type="entry name" value="Winged helix' DNA-binding domain"/>
    <property type="match status" value="1"/>
</dbReference>
<evidence type="ECO:0000313" key="2">
    <source>
        <dbReference type="EMBL" id="AHG88664.1"/>
    </source>
</evidence>
<dbReference type="InParanoid" id="W0RC35"/>
<dbReference type="InterPro" id="IPR017799">
    <property type="entry name" value="Tscrpt_reg_PadR_acidobac-type"/>
</dbReference>
<evidence type="ECO:0000259" key="1">
    <source>
        <dbReference type="Pfam" id="PF03551"/>
    </source>
</evidence>
<dbReference type="STRING" id="861299.J421_1127"/>
<dbReference type="KEGG" id="gba:J421_1127"/>
<dbReference type="NCBIfam" id="TIGR03433">
    <property type="entry name" value="padR_acidobact"/>
    <property type="match status" value="1"/>
</dbReference>
<organism evidence="2 3">
    <name type="scientific">Gemmatirosa kalamazoonensis</name>
    <dbReference type="NCBI Taxonomy" id="861299"/>
    <lineage>
        <taxon>Bacteria</taxon>
        <taxon>Pseudomonadati</taxon>
        <taxon>Gemmatimonadota</taxon>
        <taxon>Gemmatimonadia</taxon>
        <taxon>Gemmatimonadales</taxon>
        <taxon>Gemmatimonadaceae</taxon>
        <taxon>Gemmatirosa</taxon>
    </lineage>
</organism>
<dbReference type="InterPro" id="IPR036388">
    <property type="entry name" value="WH-like_DNA-bd_sf"/>
</dbReference>
<dbReference type="PANTHER" id="PTHR33169:SF14">
    <property type="entry name" value="TRANSCRIPTIONAL REGULATOR RV3488"/>
    <property type="match status" value="1"/>
</dbReference>
<proteinExistence type="predicted"/>
<sequence length="113" mass="12819">MPMSDSLAPMKGTLDVLVLKTLSWGPMHGVEIVTWLEDRSGGSLAVEDSAIYHALHRMQERGLVRADWGLTENNRRARYYEITAAGRDWLQEQSTQFLRYAETVAAVLRIADR</sequence>
<dbReference type="InterPro" id="IPR005149">
    <property type="entry name" value="Tscrpt_reg_PadR_N"/>
</dbReference>
<accession>W0RC35</accession>
<dbReference type="InterPro" id="IPR036390">
    <property type="entry name" value="WH_DNA-bd_sf"/>
</dbReference>
<dbReference type="HOGENOM" id="CLU_063440_3_3_0"/>
<dbReference type="Pfam" id="PF03551">
    <property type="entry name" value="PadR"/>
    <property type="match status" value="1"/>
</dbReference>
<dbReference type="Proteomes" id="UP000019151">
    <property type="component" value="Chromosome"/>
</dbReference>
<dbReference type="PANTHER" id="PTHR33169">
    <property type="entry name" value="PADR-FAMILY TRANSCRIPTIONAL REGULATOR"/>
    <property type="match status" value="1"/>
</dbReference>
<gene>
    <name evidence="2" type="ORF">J421_1127</name>
</gene>
<dbReference type="AlphaFoldDB" id="W0RC35"/>
<evidence type="ECO:0000313" key="3">
    <source>
        <dbReference type="Proteomes" id="UP000019151"/>
    </source>
</evidence>
<reference evidence="2" key="2">
    <citation type="journal article" date="2014" name="Genome Announc.">
        <title>Genome Sequence and Methylome of Soil Bacterium Gemmatirosa kalamazoonensis KBS708T, a Member of the Rarely Cultivated Gemmatimonadetes Phylum.</title>
        <authorList>
            <person name="Debruyn J.M."/>
            <person name="Radosevich M."/>
            <person name="Wommack K.E."/>
            <person name="Polson S.W."/>
            <person name="Hauser L.J."/>
            <person name="Fawaz M.N."/>
            <person name="Korlach J."/>
            <person name="Tsai Y.C."/>
        </authorList>
    </citation>
    <scope>NUCLEOTIDE SEQUENCE [LARGE SCALE GENOMIC DNA]</scope>
    <source>
        <strain evidence="2">KBS708</strain>
    </source>
</reference>
<dbReference type="eggNOG" id="COG1695">
    <property type="taxonomic scope" value="Bacteria"/>
</dbReference>